<dbReference type="RefSeq" id="WP_203413779.1">
    <property type="nucleotide sequence ID" value="NZ_CP060244.1"/>
</dbReference>
<dbReference type="Gene3D" id="3.90.226.10">
    <property type="entry name" value="2-enoyl-CoA Hydratase, Chain A, domain 1"/>
    <property type="match status" value="1"/>
</dbReference>
<keyword evidence="10" id="KW-1185">Reference proteome</keyword>
<dbReference type="Pfam" id="PF17820">
    <property type="entry name" value="PDZ_6"/>
    <property type="match status" value="1"/>
</dbReference>
<reference evidence="9 10" key="1">
    <citation type="submission" date="2020-08" db="EMBL/GenBank/DDBJ databases">
        <title>Complete genome sequence of Entomobacter blattae G55GP.</title>
        <authorList>
            <person name="Poehlein A."/>
            <person name="Guzman J."/>
            <person name="Daniel R."/>
            <person name="Vilcinskas A."/>
        </authorList>
    </citation>
    <scope>NUCLEOTIDE SEQUENCE [LARGE SCALE GENOMIC DNA]</scope>
    <source>
        <strain evidence="9 10">G55GP</strain>
    </source>
</reference>
<keyword evidence="4 5" id="KW-0720">Serine protease</keyword>
<dbReference type="FunFam" id="3.90.226.10:FF:000029">
    <property type="entry name" value="Peptidase, S41 family"/>
    <property type="match status" value="1"/>
</dbReference>
<dbReference type="NCBIfam" id="TIGR00225">
    <property type="entry name" value="prc"/>
    <property type="match status" value="1"/>
</dbReference>
<dbReference type="PANTHER" id="PTHR32060:SF30">
    <property type="entry name" value="CARBOXY-TERMINAL PROCESSING PROTEASE CTPA"/>
    <property type="match status" value="1"/>
</dbReference>
<protein>
    <submittedName>
        <fullName evidence="9">Peptidase family S41</fullName>
    </submittedName>
</protein>
<dbReference type="FunFam" id="2.30.42.10:FF:000063">
    <property type="entry name" value="Peptidase, S41 family"/>
    <property type="match status" value="1"/>
</dbReference>
<dbReference type="Gene3D" id="3.30.750.44">
    <property type="match status" value="1"/>
</dbReference>
<evidence type="ECO:0000256" key="6">
    <source>
        <dbReference type="SAM" id="MobiDB-lite"/>
    </source>
</evidence>
<evidence type="ECO:0000313" key="9">
    <source>
        <dbReference type="EMBL" id="QNT77279.1"/>
    </source>
</evidence>
<dbReference type="GO" id="GO:0008236">
    <property type="term" value="F:serine-type peptidase activity"/>
    <property type="evidence" value="ECO:0007669"/>
    <property type="project" value="UniProtKB-KW"/>
</dbReference>
<dbReference type="GO" id="GO:0004175">
    <property type="term" value="F:endopeptidase activity"/>
    <property type="evidence" value="ECO:0007669"/>
    <property type="project" value="TreeGrafter"/>
</dbReference>
<evidence type="ECO:0000259" key="8">
    <source>
        <dbReference type="PROSITE" id="PS50106"/>
    </source>
</evidence>
<evidence type="ECO:0000256" key="3">
    <source>
        <dbReference type="ARBA" id="ARBA00022801"/>
    </source>
</evidence>
<evidence type="ECO:0000313" key="10">
    <source>
        <dbReference type="Proteomes" id="UP000516349"/>
    </source>
</evidence>
<dbReference type="Pfam" id="PF22694">
    <property type="entry name" value="CtpB_N-like"/>
    <property type="match status" value="1"/>
</dbReference>
<evidence type="ECO:0000256" key="1">
    <source>
        <dbReference type="ARBA" id="ARBA00009179"/>
    </source>
</evidence>
<proteinExistence type="inferred from homology"/>
<dbReference type="KEGG" id="ebla:JGUZn3_00120"/>
<dbReference type="CDD" id="cd06782">
    <property type="entry name" value="cpPDZ_CPP-like"/>
    <property type="match status" value="1"/>
</dbReference>
<dbReference type="Proteomes" id="UP000516349">
    <property type="component" value="Chromosome"/>
</dbReference>
<sequence>MNFRTGLLLGTVFLAGSLASPNLAGLIHYITPDITTHALAEGVSDNAKTKDNTANHTETYDLLRQFGRVFEIVRANYVEKVPDKDLITNALNGMLTGLDPHSSYMTAKQYKDMQIQTKGEFGGLGLEVQGEDGHIKVVSPLDGTPAARAGVKPGDYIVAINGKNIDGYSLNEAVEKMRGKPNTQITLTLIREKSPKPITVTLTREIIHMQVIKSALYGNIGYIRLSQFNEETEPGLKKAYEQLQDKAGKTKLAGLILDLRNDPGGLLDQAISVSSDLIKAGEIVSTRARNPKDNQRWDAKGTDITNGLPIVVLINGGSASASEIVAGALQDHQRAIILGEKSFGKGSVQTVIPLPDTGSALRLTTARYYTPSGRSIQGQGINPDILVRETREKPGFSIREADLAHIIKNEGGNKTAHSPRNDLPPIAKSIPHEPPANWPTFDLTKPTTDFQLQQGLKVVRSMAGLPDTTEPAPIPPAEKEKKEK</sequence>
<dbReference type="PANTHER" id="PTHR32060">
    <property type="entry name" value="TAIL-SPECIFIC PROTEASE"/>
    <property type="match status" value="1"/>
</dbReference>
<dbReference type="EMBL" id="CP060244">
    <property type="protein sequence ID" value="QNT77279.1"/>
    <property type="molecule type" value="Genomic_DNA"/>
</dbReference>
<dbReference type="Pfam" id="PF03572">
    <property type="entry name" value="Peptidase_S41"/>
    <property type="match status" value="1"/>
</dbReference>
<keyword evidence="7" id="KW-0732">Signal</keyword>
<dbReference type="Gene3D" id="2.30.42.10">
    <property type="match status" value="1"/>
</dbReference>
<dbReference type="SMART" id="SM00245">
    <property type="entry name" value="TSPc"/>
    <property type="match status" value="1"/>
</dbReference>
<evidence type="ECO:0000256" key="7">
    <source>
        <dbReference type="SAM" id="SignalP"/>
    </source>
</evidence>
<organism evidence="9 10">
    <name type="scientific">Entomobacter blattae</name>
    <dbReference type="NCBI Taxonomy" id="2762277"/>
    <lineage>
        <taxon>Bacteria</taxon>
        <taxon>Pseudomonadati</taxon>
        <taxon>Pseudomonadota</taxon>
        <taxon>Alphaproteobacteria</taxon>
        <taxon>Acetobacterales</taxon>
        <taxon>Acetobacteraceae</taxon>
        <taxon>Entomobacter</taxon>
    </lineage>
</organism>
<dbReference type="AlphaFoldDB" id="A0A7H1NNB9"/>
<feature type="domain" description="PDZ" evidence="8">
    <location>
        <begin position="110"/>
        <end position="178"/>
    </location>
</feature>
<feature type="signal peptide" evidence="7">
    <location>
        <begin position="1"/>
        <end position="24"/>
    </location>
</feature>
<evidence type="ECO:0000256" key="2">
    <source>
        <dbReference type="ARBA" id="ARBA00022670"/>
    </source>
</evidence>
<dbReference type="InterPro" id="IPR001478">
    <property type="entry name" value="PDZ"/>
</dbReference>
<keyword evidence="3 5" id="KW-0378">Hydrolase</keyword>
<name>A0A7H1NNB9_9PROT</name>
<dbReference type="GO" id="GO:0030288">
    <property type="term" value="C:outer membrane-bounded periplasmic space"/>
    <property type="evidence" value="ECO:0007669"/>
    <property type="project" value="TreeGrafter"/>
</dbReference>
<feature type="region of interest" description="Disordered" evidence="6">
    <location>
        <begin position="462"/>
        <end position="484"/>
    </location>
</feature>
<accession>A0A7H1NNB9</accession>
<gene>
    <name evidence="9" type="ORF">JGUZn3_00120</name>
</gene>
<dbReference type="SUPFAM" id="SSF52096">
    <property type="entry name" value="ClpP/crotonase"/>
    <property type="match status" value="1"/>
</dbReference>
<dbReference type="SMART" id="SM00228">
    <property type="entry name" value="PDZ"/>
    <property type="match status" value="1"/>
</dbReference>
<dbReference type="InterPro" id="IPR055210">
    <property type="entry name" value="CtpA/B_N"/>
</dbReference>
<keyword evidence="2 5" id="KW-0645">Protease</keyword>
<dbReference type="InterPro" id="IPR036034">
    <property type="entry name" value="PDZ_sf"/>
</dbReference>
<dbReference type="PROSITE" id="PS50106">
    <property type="entry name" value="PDZ"/>
    <property type="match status" value="1"/>
</dbReference>
<dbReference type="InterPro" id="IPR005151">
    <property type="entry name" value="Tail-specific_protease"/>
</dbReference>
<dbReference type="InterPro" id="IPR004447">
    <property type="entry name" value="Peptidase_S41A"/>
</dbReference>
<dbReference type="SUPFAM" id="SSF50156">
    <property type="entry name" value="PDZ domain-like"/>
    <property type="match status" value="1"/>
</dbReference>
<dbReference type="GO" id="GO:0007165">
    <property type="term" value="P:signal transduction"/>
    <property type="evidence" value="ECO:0007669"/>
    <property type="project" value="TreeGrafter"/>
</dbReference>
<evidence type="ECO:0000256" key="5">
    <source>
        <dbReference type="RuleBase" id="RU004404"/>
    </source>
</evidence>
<dbReference type="InterPro" id="IPR029045">
    <property type="entry name" value="ClpP/crotonase-like_dom_sf"/>
</dbReference>
<feature type="chain" id="PRO_5028978074" evidence="7">
    <location>
        <begin position="25"/>
        <end position="484"/>
    </location>
</feature>
<dbReference type="CDD" id="cd07560">
    <property type="entry name" value="Peptidase_S41_CPP"/>
    <property type="match status" value="1"/>
</dbReference>
<comment type="similarity">
    <text evidence="1 5">Belongs to the peptidase S41A family.</text>
</comment>
<dbReference type="GO" id="GO:0006508">
    <property type="term" value="P:proteolysis"/>
    <property type="evidence" value="ECO:0007669"/>
    <property type="project" value="UniProtKB-KW"/>
</dbReference>
<dbReference type="InterPro" id="IPR041489">
    <property type="entry name" value="PDZ_6"/>
</dbReference>
<evidence type="ECO:0000256" key="4">
    <source>
        <dbReference type="ARBA" id="ARBA00022825"/>
    </source>
</evidence>